<keyword evidence="3" id="KW-0539">Nucleus</keyword>
<dbReference type="GO" id="GO:0003727">
    <property type="term" value="F:single-stranded RNA binding"/>
    <property type="evidence" value="ECO:0007669"/>
    <property type="project" value="TreeGrafter"/>
</dbReference>
<dbReference type="Gene3D" id="3.30.70.330">
    <property type="match status" value="1"/>
</dbReference>
<reference evidence="6" key="1">
    <citation type="submission" date="2012-09" db="EMBL/GenBank/DDBJ databases">
        <authorList>
            <person name="Martin A.A."/>
        </authorList>
    </citation>
    <scope>NUCLEOTIDE SEQUENCE</scope>
</reference>
<name>A0A0K0DPU7_ANGCA</name>
<evidence type="ECO:0000256" key="3">
    <source>
        <dbReference type="ARBA" id="ARBA00023242"/>
    </source>
</evidence>
<dbReference type="SMART" id="SM00360">
    <property type="entry name" value="RRM"/>
    <property type="match status" value="1"/>
</dbReference>
<dbReference type="InterPro" id="IPR035979">
    <property type="entry name" value="RBD_domain_sf"/>
</dbReference>
<dbReference type="WBParaSite" id="ACAC_0001378601-mRNA-1">
    <property type="protein sequence ID" value="ACAC_0001378601-mRNA-1"/>
    <property type="gene ID" value="ACAC_0001378601"/>
</dbReference>
<dbReference type="GO" id="GO:0000381">
    <property type="term" value="P:regulation of alternative mRNA splicing, via spliceosome"/>
    <property type="evidence" value="ECO:0007669"/>
    <property type="project" value="TreeGrafter"/>
</dbReference>
<evidence type="ECO:0000256" key="4">
    <source>
        <dbReference type="PROSITE-ProRule" id="PRU00176"/>
    </source>
</evidence>
<sequence length="204" mass="23062">MNQARFPLDLLLWPSDPHFNMGDDEDRMCYVGNFTSLVTADLLEELFTQVGPVEKVTLTDRNSYRFAMVTFEDEESVPFAVRTLDGIGLFDTPLRVKPRNGSKHGARIFRESYGRRWHTHLPPMSSSAVLSTLTPPALPPPHISPLKSFTLLILLFRLGLKHNRLPHLVVMQAALGHGFGEEVVVWTDELSLRSRQRAGNLKTN</sequence>
<dbReference type="Pfam" id="PF00076">
    <property type="entry name" value="RRM_1"/>
    <property type="match status" value="1"/>
</dbReference>
<accession>A0A0K0DPU7</accession>
<dbReference type="PANTHER" id="PTHR13798:SF11">
    <property type="entry name" value="RNA-BINDING PROTEIN 7-RELATED"/>
    <property type="match status" value="1"/>
</dbReference>
<dbReference type="InterPro" id="IPR052285">
    <property type="entry name" value="NEXT_complex_subunit"/>
</dbReference>
<keyword evidence="6" id="KW-1185">Reference proteome</keyword>
<comment type="subcellular location">
    <subcellularLocation>
        <location evidence="1">Nucleus</location>
        <location evidence="1">Nucleoplasm</location>
    </subcellularLocation>
</comment>
<dbReference type="Proteomes" id="UP000035642">
    <property type="component" value="Unassembled WGS sequence"/>
</dbReference>
<dbReference type="InterPro" id="IPR000504">
    <property type="entry name" value="RRM_dom"/>
</dbReference>
<evidence type="ECO:0000259" key="5">
    <source>
        <dbReference type="PROSITE" id="PS50102"/>
    </source>
</evidence>
<dbReference type="SUPFAM" id="SSF54928">
    <property type="entry name" value="RNA-binding domain, RBD"/>
    <property type="match status" value="1"/>
</dbReference>
<dbReference type="InterPro" id="IPR012677">
    <property type="entry name" value="Nucleotide-bd_a/b_plait_sf"/>
</dbReference>
<dbReference type="GO" id="GO:0005654">
    <property type="term" value="C:nucleoplasm"/>
    <property type="evidence" value="ECO:0007669"/>
    <property type="project" value="UniProtKB-SubCell"/>
</dbReference>
<protein>
    <submittedName>
        <fullName evidence="7">RRM domain-containing protein</fullName>
    </submittedName>
</protein>
<evidence type="ECO:0000313" key="6">
    <source>
        <dbReference type="Proteomes" id="UP000035642"/>
    </source>
</evidence>
<proteinExistence type="predicted"/>
<dbReference type="STRING" id="6313.A0A0K0DPU7"/>
<evidence type="ECO:0000256" key="1">
    <source>
        <dbReference type="ARBA" id="ARBA00004642"/>
    </source>
</evidence>
<evidence type="ECO:0000256" key="2">
    <source>
        <dbReference type="ARBA" id="ARBA00022884"/>
    </source>
</evidence>
<dbReference type="PANTHER" id="PTHR13798">
    <property type="entry name" value="RNA BINDING MOTIF RBM PROTEIN -RELATED"/>
    <property type="match status" value="1"/>
</dbReference>
<feature type="domain" description="RRM" evidence="5">
    <location>
        <begin position="27"/>
        <end position="101"/>
    </location>
</feature>
<dbReference type="PROSITE" id="PS50102">
    <property type="entry name" value="RRM"/>
    <property type="match status" value="1"/>
</dbReference>
<organism evidence="6 7">
    <name type="scientific">Angiostrongylus cantonensis</name>
    <name type="common">Rat lungworm</name>
    <dbReference type="NCBI Taxonomy" id="6313"/>
    <lineage>
        <taxon>Eukaryota</taxon>
        <taxon>Metazoa</taxon>
        <taxon>Ecdysozoa</taxon>
        <taxon>Nematoda</taxon>
        <taxon>Chromadorea</taxon>
        <taxon>Rhabditida</taxon>
        <taxon>Rhabditina</taxon>
        <taxon>Rhabditomorpha</taxon>
        <taxon>Strongyloidea</taxon>
        <taxon>Metastrongylidae</taxon>
        <taxon>Angiostrongylus</taxon>
    </lineage>
</organism>
<keyword evidence="2 4" id="KW-0694">RNA-binding</keyword>
<reference evidence="7" key="2">
    <citation type="submission" date="2017-02" db="UniProtKB">
        <authorList>
            <consortium name="WormBaseParasite"/>
        </authorList>
    </citation>
    <scope>IDENTIFICATION</scope>
</reference>
<dbReference type="AlphaFoldDB" id="A0A0K0DPU7"/>
<evidence type="ECO:0000313" key="7">
    <source>
        <dbReference type="WBParaSite" id="ACAC_0001378601-mRNA-1"/>
    </source>
</evidence>